<comment type="caution">
    <text evidence="5">The sequence shown here is derived from an EMBL/GenBank/DDBJ whole genome shotgun (WGS) entry which is preliminary data.</text>
</comment>
<dbReference type="GO" id="GO:0016491">
    <property type="term" value="F:oxidoreductase activity"/>
    <property type="evidence" value="ECO:0007669"/>
    <property type="project" value="UniProtKB-KW"/>
</dbReference>
<dbReference type="EMBL" id="JACHFM010000001">
    <property type="protein sequence ID" value="MBB5220274.1"/>
    <property type="molecule type" value="Genomic_DNA"/>
</dbReference>
<comment type="similarity">
    <text evidence="1">Belongs to the short-chain dehydrogenases/reductases (SDR) family.</text>
</comment>
<dbReference type="NCBIfam" id="NF005559">
    <property type="entry name" value="PRK07231.1"/>
    <property type="match status" value="1"/>
</dbReference>
<evidence type="ECO:0000313" key="6">
    <source>
        <dbReference type="Proteomes" id="UP000549457"/>
    </source>
</evidence>
<evidence type="ECO:0000256" key="1">
    <source>
        <dbReference type="ARBA" id="ARBA00006484"/>
    </source>
</evidence>
<dbReference type="InterPro" id="IPR020904">
    <property type="entry name" value="Sc_DH/Rdtase_CS"/>
</dbReference>
<evidence type="ECO:0000256" key="2">
    <source>
        <dbReference type="ARBA" id="ARBA00023002"/>
    </source>
</evidence>
<keyword evidence="6" id="KW-1185">Reference proteome</keyword>
<evidence type="ECO:0000313" key="5">
    <source>
        <dbReference type="EMBL" id="MBB5220274.1"/>
    </source>
</evidence>
<sequence length="252" mass="25322">MGRTDGLAGRVALVTGGASGIGAAICRGLVEAGARVAICDRDAVAAKRLADELADAGGSAEAIEVDVADAASVSAAVAAAEEALGPLTLCANNAGIVTARIPLADIPADDWNRHLAVNLGGVFNCLQAEIPVLLRNGGGSIVNTSSLTGLVGVPGIAAYSAAKHGVIGLTRVAALDYATQGIRVNAVAPGYVDTPLLDDRGAAERTSIIERHPMNRMAGPDEIADAVCYLLGDRASFITGTVLPVDGGYTAR</sequence>
<keyword evidence="2" id="KW-0560">Oxidoreductase</keyword>
<dbReference type="InterPro" id="IPR057326">
    <property type="entry name" value="KR_dom"/>
</dbReference>
<dbReference type="SMART" id="SM00822">
    <property type="entry name" value="PKS_KR"/>
    <property type="match status" value="1"/>
</dbReference>
<keyword evidence="3" id="KW-0520">NAD</keyword>
<dbReference type="PANTHER" id="PTHR24321:SF8">
    <property type="entry name" value="ESTRADIOL 17-BETA-DEHYDROGENASE 8-RELATED"/>
    <property type="match status" value="1"/>
</dbReference>
<protein>
    <submittedName>
        <fullName evidence="5">NAD(P)-dependent dehydrogenase (Short-subunit alcohol dehydrogenase family)</fullName>
    </submittedName>
</protein>
<dbReference type="SUPFAM" id="SSF51735">
    <property type="entry name" value="NAD(P)-binding Rossmann-fold domains"/>
    <property type="match status" value="1"/>
</dbReference>
<dbReference type="PRINTS" id="PR00081">
    <property type="entry name" value="GDHRDH"/>
</dbReference>
<dbReference type="FunFam" id="3.40.50.720:FF:000084">
    <property type="entry name" value="Short-chain dehydrogenase reductase"/>
    <property type="match status" value="1"/>
</dbReference>
<dbReference type="PRINTS" id="PR00080">
    <property type="entry name" value="SDRFAMILY"/>
</dbReference>
<reference evidence="5 6" key="1">
    <citation type="submission" date="2020-08" db="EMBL/GenBank/DDBJ databases">
        <title>Genomic Encyclopedia of Type Strains, Phase IV (KMG-IV): sequencing the most valuable type-strain genomes for metagenomic binning, comparative biology and taxonomic classification.</title>
        <authorList>
            <person name="Goeker M."/>
        </authorList>
    </citation>
    <scope>NUCLEOTIDE SEQUENCE [LARGE SCALE GENOMIC DNA]</scope>
    <source>
        <strain evidence="5 6">DSM 101730</strain>
    </source>
</reference>
<proteinExistence type="inferred from homology"/>
<dbReference type="AlphaFoldDB" id="A0A840SH71"/>
<accession>A0A840SH71</accession>
<gene>
    <name evidence="5" type="ORF">HNP73_000195</name>
</gene>
<dbReference type="InterPro" id="IPR002347">
    <property type="entry name" value="SDR_fam"/>
</dbReference>
<organism evidence="5 6">
    <name type="scientific">Amaricoccus macauensis</name>
    <dbReference type="NCBI Taxonomy" id="57001"/>
    <lineage>
        <taxon>Bacteria</taxon>
        <taxon>Pseudomonadati</taxon>
        <taxon>Pseudomonadota</taxon>
        <taxon>Alphaproteobacteria</taxon>
        <taxon>Rhodobacterales</taxon>
        <taxon>Paracoccaceae</taxon>
        <taxon>Amaricoccus</taxon>
    </lineage>
</organism>
<dbReference type="RefSeq" id="WP_184146232.1">
    <property type="nucleotide sequence ID" value="NZ_JACHFM010000001.1"/>
</dbReference>
<evidence type="ECO:0000259" key="4">
    <source>
        <dbReference type="SMART" id="SM00822"/>
    </source>
</evidence>
<dbReference type="NCBIfam" id="NF009466">
    <property type="entry name" value="PRK12826.1-2"/>
    <property type="match status" value="1"/>
</dbReference>
<feature type="domain" description="Ketoreductase" evidence="4">
    <location>
        <begin position="10"/>
        <end position="189"/>
    </location>
</feature>
<dbReference type="PROSITE" id="PS00061">
    <property type="entry name" value="ADH_SHORT"/>
    <property type="match status" value="1"/>
</dbReference>
<dbReference type="Gene3D" id="3.40.50.720">
    <property type="entry name" value="NAD(P)-binding Rossmann-like Domain"/>
    <property type="match status" value="1"/>
</dbReference>
<name>A0A840SH71_9RHOB</name>
<dbReference type="Pfam" id="PF13561">
    <property type="entry name" value="adh_short_C2"/>
    <property type="match status" value="1"/>
</dbReference>
<dbReference type="InterPro" id="IPR036291">
    <property type="entry name" value="NAD(P)-bd_dom_sf"/>
</dbReference>
<dbReference type="Proteomes" id="UP000549457">
    <property type="component" value="Unassembled WGS sequence"/>
</dbReference>
<dbReference type="PANTHER" id="PTHR24321">
    <property type="entry name" value="DEHYDROGENASES, SHORT CHAIN"/>
    <property type="match status" value="1"/>
</dbReference>
<evidence type="ECO:0000256" key="3">
    <source>
        <dbReference type="ARBA" id="ARBA00023027"/>
    </source>
</evidence>